<keyword evidence="3" id="KW-1185">Reference proteome</keyword>
<feature type="compositionally biased region" description="Acidic residues" evidence="1">
    <location>
        <begin position="317"/>
        <end position="330"/>
    </location>
</feature>
<accession>A0AA86SIQ1</accession>
<reference evidence="2" key="1">
    <citation type="submission" date="2023-10" db="EMBL/GenBank/DDBJ databases">
        <authorList>
            <person name="Domelevo Entfellner J.-B."/>
        </authorList>
    </citation>
    <scope>NUCLEOTIDE SEQUENCE</scope>
</reference>
<proteinExistence type="predicted"/>
<protein>
    <recommendedName>
        <fullName evidence="4">Protein EXECUTER 1, chloroplastic</fullName>
    </recommendedName>
</protein>
<evidence type="ECO:0000313" key="2">
    <source>
        <dbReference type="EMBL" id="CAJ1961352.1"/>
    </source>
</evidence>
<dbReference type="Pfam" id="PF12014">
    <property type="entry name" value="Cyclin_D1_bind"/>
    <property type="match status" value="1"/>
</dbReference>
<dbReference type="GO" id="GO:0010343">
    <property type="term" value="P:singlet oxygen-mediated programmed cell death"/>
    <property type="evidence" value="ECO:0007669"/>
    <property type="project" value="InterPro"/>
</dbReference>
<organism evidence="2 3">
    <name type="scientific">Sphenostylis stenocarpa</name>
    <dbReference type="NCBI Taxonomy" id="92480"/>
    <lineage>
        <taxon>Eukaryota</taxon>
        <taxon>Viridiplantae</taxon>
        <taxon>Streptophyta</taxon>
        <taxon>Embryophyta</taxon>
        <taxon>Tracheophyta</taxon>
        <taxon>Spermatophyta</taxon>
        <taxon>Magnoliopsida</taxon>
        <taxon>eudicotyledons</taxon>
        <taxon>Gunneridae</taxon>
        <taxon>Pentapetalae</taxon>
        <taxon>rosids</taxon>
        <taxon>fabids</taxon>
        <taxon>Fabales</taxon>
        <taxon>Fabaceae</taxon>
        <taxon>Papilionoideae</taxon>
        <taxon>50 kb inversion clade</taxon>
        <taxon>NPAAA clade</taxon>
        <taxon>indigoferoid/millettioid clade</taxon>
        <taxon>Phaseoleae</taxon>
        <taxon>Sphenostylis</taxon>
    </lineage>
</organism>
<evidence type="ECO:0008006" key="4">
    <source>
        <dbReference type="Google" id="ProtNLM"/>
    </source>
</evidence>
<gene>
    <name evidence="2" type="ORF">AYBTSS11_LOCUS18684</name>
</gene>
<evidence type="ECO:0000313" key="3">
    <source>
        <dbReference type="Proteomes" id="UP001189624"/>
    </source>
</evidence>
<dbReference type="Proteomes" id="UP001189624">
    <property type="component" value="Chromosome 6"/>
</dbReference>
<dbReference type="InterPro" id="IPR044680">
    <property type="entry name" value="EX1/2"/>
</dbReference>
<evidence type="ECO:0000256" key="1">
    <source>
        <dbReference type="SAM" id="MobiDB-lite"/>
    </source>
</evidence>
<dbReference type="GO" id="GO:0042651">
    <property type="term" value="C:thylakoid membrane"/>
    <property type="evidence" value="ECO:0007669"/>
    <property type="project" value="TreeGrafter"/>
</dbReference>
<sequence length="647" mass="72432">MTLTHPSMASITSSSSPTATTQFNFQNSKLCSSFFSFSRPSLPLLSISHVVSNSPNKFNSYVLRCSASFEDAEWDWERWRDNFHEVDEQDRLIHILKSSLDDAVLLEDYDTAATLKVAIAAVASNDTVGTRAIEEERYSDAAFLRDDAGTGLVGWWVGMSKDTNDPHGLIIRITPEHGRYVARSYSPRQLATSAAGVPLFEIFLMKNKNGEFKSQAVYLKRRGGSFSPPTTSTKALDVAERLRSVESPEDRSELFVGSPEDPEVVDDRNDSSDPTEGMPGFQNILKDIIPGVKMKVLKFTTLDKVDKDITSKVIEQITEEEGDENENADEYSDKDSETELKDVNSETDDENELSSSLEIFDHAEQNKIIDDVFQKLSSSLTMRDLLRVPAMLETSGQDSFSLTIKKIVNQQVDHGKGKPSQAKSTKIQGQRSAESIMFNLAKFLRMVKLSSKVLKDVGELLSRNLSGNHERLSGSTTFRRIEIPTSLDPLNGLYIGAHGLYSADIIQLRCRYGHWQEDGGGNKDSSHLEFYEYVEALKLTGNPYVPAGQVAFRAKVGKRHQLPLMGIIPEEFGLIARYKGQGWVAEPRSRNSRWVDGELLILDGKVVSRSRLIALSCYLKSGPVVGFVYWVPDRPFLVLFNRLWLQQ</sequence>
<dbReference type="PANTHER" id="PTHR33917:SF3">
    <property type="entry name" value="PROTEIN EXECUTER 1, CHLOROPLASTIC"/>
    <property type="match status" value="1"/>
</dbReference>
<dbReference type="AlphaFoldDB" id="A0AA86SIQ1"/>
<dbReference type="EMBL" id="OY731403">
    <property type="protein sequence ID" value="CAJ1961352.1"/>
    <property type="molecule type" value="Genomic_DNA"/>
</dbReference>
<feature type="region of interest" description="Disordered" evidence="1">
    <location>
        <begin position="316"/>
        <end position="354"/>
    </location>
</feature>
<name>A0AA86SIQ1_9FABA</name>
<feature type="region of interest" description="Disordered" evidence="1">
    <location>
        <begin position="245"/>
        <end position="282"/>
    </location>
</feature>
<dbReference type="PANTHER" id="PTHR33917">
    <property type="entry name" value="PROTEIN EXECUTER 1, CHLOROPLASTIC"/>
    <property type="match status" value="1"/>
</dbReference>
<feature type="compositionally biased region" description="Basic and acidic residues" evidence="1">
    <location>
        <begin position="331"/>
        <end position="344"/>
    </location>
</feature>
<dbReference type="Gramene" id="rna-AYBTSS11_LOCUS18684">
    <property type="protein sequence ID" value="CAJ1961352.1"/>
    <property type="gene ID" value="gene-AYBTSS11_LOCUS18684"/>
</dbReference>